<dbReference type="InterPro" id="IPR001845">
    <property type="entry name" value="HTH_ArsR_DNA-bd_dom"/>
</dbReference>
<dbReference type="Gene3D" id="1.10.10.10">
    <property type="entry name" value="Winged helix-like DNA-binding domain superfamily/Winged helix DNA-binding domain"/>
    <property type="match status" value="1"/>
</dbReference>
<dbReference type="OrthoDB" id="9804742at2"/>
<evidence type="ECO:0000256" key="2">
    <source>
        <dbReference type="ARBA" id="ARBA00023125"/>
    </source>
</evidence>
<dbReference type="AlphaFoldDB" id="A0A3A8AEW5"/>
<dbReference type="PRINTS" id="PR00778">
    <property type="entry name" value="HTHARSR"/>
</dbReference>
<dbReference type="Pfam" id="PF12840">
    <property type="entry name" value="HTH_20"/>
    <property type="match status" value="1"/>
</dbReference>
<keyword evidence="6" id="KW-1185">Reference proteome</keyword>
<keyword evidence="2" id="KW-0238">DNA-binding</keyword>
<dbReference type="InterPro" id="IPR011991">
    <property type="entry name" value="ArsR-like_HTH"/>
</dbReference>
<dbReference type="NCBIfam" id="NF033788">
    <property type="entry name" value="HTH_metalloreg"/>
    <property type="match status" value="1"/>
</dbReference>
<dbReference type="SMART" id="SM00418">
    <property type="entry name" value="HTH_ARSR"/>
    <property type="match status" value="1"/>
</dbReference>
<dbReference type="PROSITE" id="PS50987">
    <property type="entry name" value="HTH_ARSR_2"/>
    <property type="match status" value="1"/>
</dbReference>
<dbReference type="SUPFAM" id="SSF46785">
    <property type="entry name" value="Winged helix' DNA-binding domain"/>
    <property type="match status" value="1"/>
</dbReference>
<name>A0A3A8AEW5_9HYPH</name>
<reference evidence="5 6" key="1">
    <citation type="journal article" date="2018" name="Int. J. Syst. Bacteriol.">
        <title>Oceaniradius stylonemae gen. nov., sp. nov., isolated from a red alga, Stylonema cornu-cervi.</title>
        <authorList>
            <person name="Jeong S."/>
        </authorList>
    </citation>
    <scope>NUCLEOTIDE SEQUENCE [LARGE SCALE GENOMIC DNA]</scope>
    <source>
        <strain evidence="5 6">StC1</strain>
    </source>
</reference>
<dbReference type="GO" id="GO:0003677">
    <property type="term" value="F:DNA binding"/>
    <property type="evidence" value="ECO:0007669"/>
    <property type="project" value="UniProtKB-KW"/>
</dbReference>
<organism evidence="5 6">
    <name type="scientific">Oceaniradius stylonematis</name>
    <dbReference type="NCBI Taxonomy" id="2184161"/>
    <lineage>
        <taxon>Bacteria</taxon>
        <taxon>Pseudomonadati</taxon>
        <taxon>Pseudomonadota</taxon>
        <taxon>Alphaproteobacteria</taxon>
        <taxon>Hyphomicrobiales</taxon>
        <taxon>Ahrensiaceae</taxon>
        <taxon>Oceaniradius</taxon>
    </lineage>
</organism>
<protein>
    <submittedName>
        <fullName evidence="5">ArsR family transcriptional regulator</fullName>
    </submittedName>
</protein>
<dbReference type="Proteomes" id="UP000246132">
    <property type="component" value="Unassembled WGS sequence"/>
</dbReference>
<evidence type="ECO:0000259" key="4">
    <source>
        <dbReference type="PROSITE" id="PS50987"/>
    </source>
</evidence>
<dbReference type="RefSeq" id="WP_109766134.1">
    <property type="nucleotide sequence ID" value="NZ_CP159474.1"/>
</dbReference>
<evidence type="ECO:0000256" key="1">
    <source>
        <dbReference type="ARBA" id="ARBA00023015"/>
    </source>
</evidence>
<dbReference type="PANTHER" id="PTHR33154:SF33">
    <property type="entry name" value="TRANSCRIPTIONAL REPRESSOR SDPR"/>
    <property type="match status" value="1"/>
</dbReference>
<dbReference type="InterPro" id="IPR036390">
    <property type="entry name" value="WH_DNA-bd_sf"/>
</dbReference>
<keyword evidence="1" id="KW-0805">Transcription regulation</keyword>
<dbReference type="GO" id="GO:0003700">
    <property type="term" value="F:DNA-binding transcription factor activity"/>
    <property type="evidence" value="ECO:0007669"/>
    <property type="project" value="InterPro"/>
</dbReference>
<dbReference type="EMBL" id="QFWV02000007">
    <property type="protein sequence ID" value="RKF06210.1"/>
    <property type="molecule type" value="Genomic_DNA"/>
</dbReference>
<comment type="caution">
    <text evidence="5">The sequence shown here is derived from an EMBL/GenBank/DDBJ whole genome shotgun (WGS) entry which is preliminary data.</text>
</comment>
<sequence length="119" mass="13063">MTKCAPAPARDDQILARQLAALAHPVRLTILRALACSERSCCKDVVDRLPLAQSTVSQHLKVLAEAGLVKVDRRRPHSHYRLDREALAGLCMRLSDFSGECLSPADTMSAPDLKETPFV</sequence>
<dbReference type="CDD" id="cd00090">
    <property type="entry name" value="HTH_ARSR"/>
    <property type="match status" value="1"/>
</dbReference>
<dbReference type="InterPro" id="IPR051081">
    <property type="entry name" value="HTH_MetalResp_TranReg"/>
</dbReference>
<evidence type="ECO:0000256" key="3">
    <source>
        <dbReference type="ARBA" id="ARBA00023163"/>
    </source>
</evidence>
<keyword evidence="3" id="KW-0804">Transcription</keyword>
<proteinExistence type="predicted"/>
<accession>A0A3A8AEW5</accession>
<dbReference type="PANTHER" id="PTHR33154">
    <property type="entry name" value="TRANSCRIPTIONAL REGULATOR, ARSR FAMILY"/>
    <property type="match status" value="1"/>
</dbReference>
<evidence type="ECO:0000313" key="6">
    <source>
        <dbReference type="Proteomes" id="UP000246132"/>
    </source>
</evidence>
<feature type="domain" description="HTH arsR-type" evidence="4">
    <location>
        <begin position="7"/>
        <end position="102"/>
    </location>
</feature>
<gene>
    <name evidence="5" type="ORF">DEM25_011190</name>
</gene>
<dbReference type="InterPro" id="IPR036388">
    <property type="entry name" value="WH-like_DNA-bd_sf"/>
</dbReference>
<evidence type="ECO:0000313" key="5">
    <source>
        <dbReference type="EMBL" id="RKF06210.1"/>
    </source>
</evidence>